<proteinExistence type="predicted"/>
<sequence length="164" mass="17894">MGPSASGKTPTSGLATALLNLLVLLLQTLLLNCFKVAHIHFSYRVDKSHTERQSRLTVSIWKQSCQVLPSNSKNLFNGIYQHSFGIKISPIPAVIPTSQCSLEAVDIDACQGPGGLFDKQLHRHCLCTSFIYTEATAPAKDMQRFPNEASSDKAGKASRFLGNM</sequence>
<keyword evidence="4" id="KW-1185">Reference proteome</keyword>
<name>A0A6A4I498_9AGAR</name>
<evidence type="ECO:0000313" key="3">
    <source>
        <dbReference type="EMBL" id="KAE9403605.1"/>
    </source>
</evidence>
<accession>A0A6A4I498</accession>
<evidence type="ECO:0000313" key="4">
    <source>
        <dbReference type="Proteomes" id="UP000799118"/>
    </source>
</evidence>
<dbReference type="AlphaFoldDB" id="A0A6A4I498"/>
<dbReference type="Proteomes" id="UP000799118">
    <property type="component" value="Unassembled WGS sequence"/>
</dbReference>
<feature type="transmembrane region" description="Helical" evidence="2">
    <location>
        <begin position="12"/>
        <end position="34"/>
    </location>
</feature>
<gene>
    <name evidence="3" type="ORF">BT96DRAFT_479697</name>
</gene>
<keyword evidence="2" id="KW-0472">Membrane</keyword>
<feature type="region of interest" description="Disordered" evidence="1">
    <location>
        <begin position="145"/>
        <end position="164"/>
    </location>
</feature>
<reference evidence="3" key="1">
    <citation type="journal article" date="2019" name="Environ. Microbiol.">
        <title>Fungal ecological strategies reflected in gene transcription - a case study of two litter decomposers.</title>
        <authorList>
            <person name="Barbi F."/>
            <person name="Kohler A."/>
            <person name="Barry K."/>
            <person name="Baskaran P."/>
            <person name="Daum C."/>
            <person name="Fauchery L."/>
            <person name="Ihrmark K."/>
            <person name="Kuo A."/>
            <person name="LaButti K."/>
            <person name="Lipzen A."/>
            <person name="Morin E."/>
            <person name="Grigoriev I.V."/>
            <person name="Henrissat B."/>
            <person name="Lindahl B."/>
            <person name="Martin F."/>
        </authorList>
    </citation>
    <scope>NUCLEOTIDE SEQUENCE</scope>
    <source>
        <strain evidence="3">JB14</strain>
    </source>
</reference>
<keyword evidence="2" id="KW-1133">Transmembrane helix</keyword>
<keyword evidence="2" id="KW-0812">Transmembrane</keyword>
<dbReference type="EMBL" id="ML769423">
    <property type="protein sequence ID" value="KAE9403605.1"/>
    <property type="molecule type" value="Genomic_DNA"/>
</dbReference>
<evidence type="ECO:0000256" key="2">
    <source>
        <dbReference type="SAM" id="Phobius"/>
    </source>
</evidence>
<organism evidence="3 4">
    <name type="scientific">Gymnopus androsaceus JB14</name>
    <dbReference type="NCBI Taxonomy" id="1447944"/>
    <lineage>
        <taxon>Eukaryota</taxon>
        <taxon>Fungi</taxon>
        <taxon>Dikarya</taxon>
        <taxon>Basidiomycota</taxon>
        <taxon>Agaricomycotina</taxon>
        <taxon>Agaricomycetes</taxon>
        <taxon>Agaricomycetidae</taxon>
        <taxon>Agaricales</taxon>
        <taxon>Marasmiineae</taxon>
        <taxon>Omphalotaceae</taxon>
        <taxon>Gymnopus</taxon>
    </lineage>
</organism>
<evidence type="ECO:0000256" key="1">
    <source>
        <dbReference type="SAM" id="MobiDB-lite"/>
    </source>
</evidence>
<protein>
    <submittedName>
        <fullName evidence="3">Uncharacterized protein</fullName>
    </submittedName>
</protein>